<proteinExistence type="predicted"/>
<keyword evidence="1" id="KW-0812">Transmembrane</keyword>
<protein>
    <submittedName>
        <fullName evidence="2">Uncharacterized protein</fullName>
    </submittedName>
</protein>
<name>A0AAW2FNN4_9HYME</name>
<dbReference type="AlphaFoldDB" id="A0AAW2FNN4"/>
<gene>
    <name evidence="2" type="ORF">PUN28_010793</name>
</gene>
<comment type="caution">
    <text evidence="2">The sequence shown here is derived from an EMBL/GenBank/DDBJ whole genome shotgun (WGS) entry which is preliminary data.</text>
</comment>
<reference evidence="2 3" key="1">
    <citation type="submission" date="2023-03" db="EMBL/GenBank/DDBJ databases">
        <title>High recombination rates correlate with genetic variation in Cardiocondyla obscurior ants.</title>
        <authorList>
            <person name="Errbii M."/>
        </authorList>
    </citation>
    <scope>NUCLEOTIDE SEQUENCE [LARGE SCALE GENOMIC DNA]</scope>
    <source>
        <strain evidence="2">Alpha-2009</strain>
        <tissue evidence="2">Whole body</tissue>
    </source>
</reference>
<keyword evidence="3" id="KW-1185">Reference proteome</keyword>
<evidence type="ECO:0000313" key="3">
    <source>
        <dbReference type="Proteomes" id="UP001430953"/>
    </source>
</evidence>
<sequence length="66" mass="8045">MNLKNSKCFDIEEYSQLEPFVFNSKPSNQLKNFRHIKHGLSVNICNYYHFLIVTRNCYIFFFYLKV</sequence>
<accession>A0AAW2FNN4</accession>
<dbReference type="Proteomes" id="UP001430953">
    <property type="component" value="Unassembled WGS sequence"/>
</dbReference>
<organism evidence="2 3">
    <name type="scientific">Cardiocondyla obscurior</name>
    <dbReference type="NCBI Taxonomy" id="286306"/>
    <lineage>
        <taxon>Eukaryota</taxon>
        <taxon>Metazoa</taxon>
        <taxon>Ecdysozoa</taxon>
        <taxon>Arthropoda</taxon>
        <taxon>Hexapoda</taxon>
        <taxon>Insecta</taxon>
        <taxon>Pterygota</taxon>
        <taxon>Neoptera</taxon>
        <taxon>Endopterygota</taxon>
        <taxon>Hymenoptera</taxon>
        <taxon>Apocrita</taxon>
        <taxon>Aculeata</taxon>
        <taxon>Formicoidea</taxon>
        <taxon>Formicidae</taxon>
        <taxon>Myrmicinae</taxon>
        <taxon>Cardiocondyla</taxon>
    </lineage>
</organism>
<keyword evidence="1" id="KW-1133">Transmembrane helix</keyword>
<evidence type="ECO:0000313" key="2">
    <source>
        <dbReference type="EMBL" id="KAL0115512.1"/>
    </source>
</evidence>
<dbReference type="EMBL" id="JADYXP020000010">
    <property type="protein sequence ID" value="KAL0115512.1"/>
    <property type="molecule type" value="Genomic_DNA"/>
</dbReference>
<feature type="transmembrane region" description="Helical" evidence="1">
    <location>
        <begin position="47"/>
        <end position="64"/>
    </location>
</feature>
<evidence type="ECO:0000256" key="1">
    <source>
        <dbReference type="SAM" id="Phobius"/>
    </source>
</evidence>
<keyword evidence="1" id="KW-0472">Membrane</keyword>